<protein>
    <submittedName>
        <fullName evidence="1">HPF/RaiA family ribosome-associated protein</fullName>
    </submittedName>
</protein>
<gene>
    <name evidence="1" type="ORF">E3T25_05380</name>
</gene>
<comment type="caution">
    <text evidence="1">The sequence shown here is derived from an EMBL/GenBank/DDBJ whole genome shotgun (WGS) entry which is preliminary data.</text>
</comment>
<evidence type="ECO:0000313" key="2">
    <source>
        <dbReference type="Proteomes" id="UP000297851"/>
    </source>
</evidence>
<dbReference type="SUPFAM" id="SSF69754">
    <property type="entry name" value="Ribosome binding protein Y (YfiA homologue)"/>
    <property type="match status" value="1"/>
</dbReference>
<dbReference type="InterPro" id="IPR036567">
    <property type="entry name" value="RHF-like"/>
</dbReference>
<reference evidence="1 2" key="1">
    <citation type="submission" date="2019-03" db="EMBL/GenBank/DDBJ databases">
        <title>Genomics of glacier-inhabiting Cryobacterium strains.</title>
        <authorList>
            <person name="Liu Q."/>
            <person name="Xin Y.-H."/>
        </authorList>
    </citation>
    <scope>NUCLEOTIDE SEQUENCE [LARGE SCALE GENOMIC DNA]</scope>
    <source>
        <strain evidence="1 2">TMT2-16</strain>
    </source>
</reference>
<dbReference type="EMBL" id="SOGO01000017">
    <property type="protein sequence ID" value="TFD04432.1"/>
    <property type="molecule type" value="Genomic_DNA"/>
</dbReference>
<proteinExistence type="predicted"/>
<sequence>MQILVNTDNNIAGTDAVVAEVESSVETVLARFRSRLTRVEVHLSDESAGRATTEDIRCLLEVRPAGGNPLAATDHSSTMTGAVSGALHKLASVLETTFGRMDDHKGASAMGDDHTP</sequence>
<keyword evidence="2" id="KW-1185">Reference proteome</keyword>
<dbReference type="Proteomes" id="UP000297851">
    <property type="component" value="Unassembled WGS sequence"/>
</dbReference>
<accession>A0ABY2JF74</accession>
<dbReference type="Pfam" id="PF02482">
    <property type="entry name" value="Ribosomal_S30AE"/>
    <property type="match status" value="1"/>
</dbReference>
<dbReference type="RefSeq" id="WP_134372841.1">
    <property type="nucleotide sequence ID" value="NZ_SOGO01000017.1"/>
</dbReference>
<dbReference type="InterPro" id="IPR003489">
    <property type="entry name" value="RHF/RaiA"/>
</dbReference>
<dbReference type="Gene3D" id="3.30.160.100">
    <property type="entry name" value="Ribosome hibernation promotion factor-like"/>
    <property type="match status" value="1"/>
</dbReference>
<name>A0ABY2JF74_9MICO</name>
<evidence type="ECO:0000313" key="1">
    <source>
        <dbReference type="EMBL" id="TFD04432.1"/>
    </source>
</evidence>
<organism evidence="1 2">
    <name type="scientific">Cryobacterium sandaracinum</name>
    <dbReference type="NCBI Taxonomy" id="1259247"/>
    <lineage>
        <taxon>Bacteria</taxon>
        <taxon>Bacillati</taxon>
        <taxon>Actinomycetota</taxon>
        <taxon>Actinomycetes</taxon>
        <taxon>Micrococcales</taxon>
        <taxon>Microbacteriaceae</taxon>
        <taxon>Cryobacterium</taxon>
    </lineage>
</organism>